<keyword evidence="3" id="KW-1185">Reference proteome</keyword>
<protein>
    <submittedName>
        <fullName evidence="2">Uncharacterized protein</fullName>
    </submittedName>
</protein>
<comment type="caution">
    <text evidence="2">The sequence shown here is derived from an EMBL/GenBank/DDBJ whole genome shotgun (WGS) entry which is preliminary data.</text>
</comment>
<evidence type="ECO:0000313" key="3">
    <source>
        <dbReference type="Proteomes" id="UP001187192"/>
    </source>
</evidence>
<dbReference type="AlphaFoldDB" id="A0AA88A907"/>
<accession>A0AA88A907</accession>
<organism evidence="2 3">
    <name type="scientific">Ficus carica</name>
    <name type="common">Common fig</name>
    <dbReference type="NCBI Taxonomy" id="3494"/>
    <lineage>
        <taxon>Eukaryota</taxon>
        <taxon>Viridiplantae</taxon>
        <taxon>Streptophyta</taxon>
        <taxon>Embryophyta</taxon>
        <taxon>Tracheophyta</taxon>
        <taxon>Spermatophyta</taxon>
        <taxon>Magnoliopsida</taxon>
        <taxon>eudicotyledons</taxon>
        <taxon>Gunneridae</taxon>
        <taxon>Pentapetalae</taxon>
        <taxon>rosids</taxon>
        <taxon>fabids</taxon>
        <taxon>Rosales</taxon>
        <taxon>Moraceae</taxon>
        <taxon>Ficeae</taxon>
        <taxon>Ficus</taxon>
    </lineage>
</organism>
<dbReference type="EMBL" id="BTGU01000033">
    <property type="protein sequence ID" value="GMN50283.1"/>
    <property type="molecule type" value="Genomic_DNA"/>
</dbReference>
<gene>
    <name evidence="2" type="ORF">TIFTF001_019451</name>
</gene>
<reference evidence="2" key="1">
    <citation type="submission" date="2023-07" db="EMBL/GenBank/DDBJ databases">
        <title>draft genome sequence of fig (Ficus carica).</title>
        <authorList>
            <person name="Takahashi T."/>
            <person name="Nishimura K."/>
        </authorList>
    </citation>
    <scope>NUCLEOTIDE SEQUENCE</scope>
</reference>
<name>A0AA88A907_FICCA</name>
<dbReference type="Proteomes" id="UP001187192">
    <property type="component" value="Unassembled WGS sequence"/>
</dbReference>
<evidence type="ECO:0000256" key="1">
    <source>
        <dbReference type="SAM" id="MobiDB-lite"/>
    </source>
</evidence>
<feature type="compositionally biased region" description="Polar residues" evidence="1">
    <location>
        <begin position="71"/>
        <end position="94"/>
    </location>
</feature>
<feature type="region of interest" description="Disordered" evidence="1">
    <location>
        <begin position="60"/>
        <end position="94"/>
    </location>
</feature>
<evidence type="ECO:0000313" key="2">
    <source>
        <dbReference type="EMBL" id="GMN50283.1"/>
    </source>
</evidence>
<proteinExistence type="predicted"/>
<sequence length="94" mass="10310">MPLDLGTNNEFATLEVKTSSSVARDVNVTQEGVQSGFGLKRVNGLAGPKNWVYIVDLDDMPDPGPSEPNLRLTSTWSSRSGHMSPPEFQTIQKY</sequence>